<organism evidence="2 3">
    <name type="scientific">Pseudomonas schmalbachii</name>
    <dbReference type="NCBI Taxonomy" id="2816993"/>
    <lineage>
        <taxon>Bacteria</taxon>
        <taxon>Pseudomonadati</taxon>
        <taxon>Pseudomonadota</taxon>
        <taxon>Gammaproteobacteria</taxon>
        <taxon>Pseudomonadales</taxon>
        <taxon>Pseudomonadaceae</taxon>
        <taxon>Pseudomonas</taxon>
    </lineage>
</organism>
<gene>
    <name evidence="2" type="ORF">JFY56_08065</name>
</gene>
<feature type="transmembrane region" description="Helical" evidence="1">
    <location>
        <begin position="50"/>
        <end position="73"/>
    </location>
</feature>
<accession>A0ABS3TR67</accession>
<evidence type="ECO:0000313" key="2">
    <source>
        <dbReference type="EMBL" id="MBO3275175.1"/>
    </source>
</evidence>
<comment type="caution">
    <text evidence="2">The sequence shown here is derived from an EMBL/GenBank/DDBJ whole genome shotgun (WGS) entry which is preliminary data.</text>
</comment>
<keyword evidence="1" id="KW-0812">Transmembrane</keyword>
<keyword evidence="1" id="KW-1133">Transmembrane helix</keyword>
<proteinExistence type="predicted"/>
<keyword evidence="1" id="KW-0472">Membrane</keyword>
<evidence type="ECO:0000256" key="1">
    <source>
        <dbReference type="SAM" id="Phobius"/>
    </source>
</evidence>
<dbReference type="RefSeq" id="WP_208313012.1">
    <property type="nucleotide sequence ID" value="NZ_JAELYA010000002.1"/>
</dbReference>
<dbReference type="Proteomes" id="UP000669060">
    <property type="component" value="Unassembled WGS sequence"/>
</dbReference>
<name>A0ABS3TR67_9PSED</name>
<dbReference type="EMBL" id="JAELYA010000002">
    <property type="protein sequence ID" value="MBO3275175.1"/>
    <property type="molecule type" value="Genomic_DNA"/>
</dbReference>
<reference evidence="2 3" key="1">
    <citation type="submission" date="2020-12" db="EMBL/GenBank/DDBJ databases">
        <title>Pseudomonas schmalbachii sp. nov. isolated from millipede gut.</title>
        <authorList>
            <person name="Shelomi M."/>
        </authorList>
    </citation>
    <scope>NUCLEOTIDE SEQUENCE [LARGE SCALE GENOMIC DNA]</scope>
    <source>
        <strain evidence="2 3">Milli4</strain>
    </source>
</reference>
<evidence type="ECO:0000313" key="3">
    <source>
        <dbReference type="Proteomes" id="UP000669060"/>
    </source>
</evidence>
<sequence>MVGSIDRENDYRRSDGVGKFKGVKATMKADWDDAPAYLRTKGWRRTAKRWTVPGIIGTCIALGLLYVGSSALLQNTVRSLAEKHIPHSTPIAQISRSEAANEQDKWDQIVEEVANRSDPGKKLSIDQHQPIPIAKQTVFNDRNYAPRGVDNVVPSYMPAISFQSEQPQQTKGVRVTIVGETHDMKEAACWPFREGSIEKRNCKFGVGLHYRNRN</sequence>
<keyword evidence="3" id="KW-1185">Reference proteome</keyword>
<protein>
    <submittedName>
        <fullName evidence="2">Uncharacterized protein</fullName>
    </submittedName>
</protein>